<dbReference type="EMBL" id="PQXN01000233">
    <property type="protein sequence ID" value="TGO48639.1"/>
    <property type="molecule type" value="Genomic_DNA"/>
</dbReference>
<accession>A0A4Z1HHY2</accession>
<keyword evidence="2" id="KW-1185">Reference proteome</keyword>
<evidence type="ECO:0000313" key="1">
    <source>
        <dbReference type="EMBL" id="TGO48639.1"/>
    </source>
</evidence>
<protein>
    <submittedName>
        <fullName evidence="1">Uncharacterized protein</fullName>
    </submittedName>
</protein>
<dbReference type="Proteomes" id="UP000297527">
    <property type="component" value="Unassembled WGS sequence"/>
</dbReference>
<dbReference type="AlphaFoldDB" id="A0A4Z1HHY2"/>
<proteinExistence type="predicted"/>
<comment type="caution">
    <text evidence="1">The sequence shown here is derived from an EMBL/GenBank/DDBJ whole genome shotgun (WGS) entry which is preliminary data.</text>
</comment>
<gene>
    <name evidence="1" type="ORF">BCON_0234g00030</name>
</gene>
<reference evidence="1 2" key="1">
    <citation type="submission" date="2017-12" db="EMBL/GenBank/DDBJ databases">
        <title>Comparative genomics of Botrytis spp.</title>
        <authorList>
            <person name="Valero-Jimenez C.A."/>
            <person name="Tapia P."/>
            <person name="Veloso J."/>
            <person name="Silva-Moreno E."/>
            <person name="Staats M."/>
            <person name="Valdes J.H."/>
            <person name="Van Kan J.A.L."/>
        </authorList>
    </citation>
    <scope>NUCLEOTIDE SEQUENCE [LARGE SCALE GENOMIC DNA]</scope>
    <source>
        <strain evidence="1 2">MUCL11595</strain>
    </source>
</reference>
<dbReference type="OrthoDB" id="2328924at2759"/>
<organism evidence="1 2">
    <name type="scientific">Botryotinia convoluta</name>
    <dbReference type="NCBI Taxonomy" id="54673"/>
    <lineage>
        <taxon>Eukaryota</taxon>
        <taxon>Fungi</taxon>
        <taxon>Dikarya</taxon>
        <taxon>Ascomycota</taxon>
        <taxon>Pezizomycotina</taxon>
        <taxon>Leotiomycetes</taxon>
        <taxon>Helotiales</taxon>
        <taxon>Sclerotiniaceae</taxon>
        <taxon>Botryotinia</taxon>
    </lineage>
</organism>
<evidence type="ECO:0000313" key="2">
    <source>
        <dbReference type="Proteomes" id="UP000297527"/>
    </source>
</evidence>
<name>A0A4Z1HHY2_9HELO</name>
<sequence>MVNVHTWQMVGSALHAVTREQHLFFEENDYLIITDALNEQEIKNHKFWAEVVPEPRALWPVQFSDMIRWLILSRQGGEALEQAREAYSRWRSLLPGWIW</sequence>